<gene>
    <name evidence="1" type="ORF">JZ751_020129</name>
</gene>
<dbReference type="AlphaFoldDB" id="A0A8T2NMR3"/>
<protein>
    <submittedName>
        <fullName evidence="1">Uncharacterized protein</fullName>
    </submittedName>
</protein>
<reference evidence="1" key="1">
    <citation type="thesis" date="2021" institute="BYU ScholarsArchive" country="Provo, UT, USA">
        <title>Applications of and Algorithms for Genome Assembly and Genomic Analyses with an Emphasis on Marine Teleosts.</title>
        <authorList>
            <person name="Pickett B.D."/>
        </authorList>
    </citation>
    <scope>NUCLEOTIDE SEQUENCE</scope>
    <source>
        <strain evidence="1">HI-2016</strain>
    </source>
</reference>
<proteinExistence type="predicted"/>
<organism evidence="1 2">
    <name type="scientific">Albula glossodonta</name>
    <name type="common">roundjaw bonefish</name>
    <dbReference type="NCBI Taxonomy" id="121402"/>
    <lineage>
        <taxon>Eukaryota</taxon>
        <taxon>Metazoa</taxon>
        <taxon>Chordata</taxon>
        <taxon>Craniata</taxon>
        <taxon>Vertebrata</taxon>
        <taxon>Euteleostomi</taxon>
        <taxon>Actinopterygii</taxon>
        <taxon>Neopterygii</taxon>
        <taxon>Teleostei</taxon>
        <taxon>Albuliformes</taxon>
        <taxon>Albulidae</taxon>
        <taxon>Albula</taxon>
    </lineage>
</organism>
<comment type="caution">
    <text evidence="1">The sequence shown here is derived from an EMBL/GenBank/DDBJ whole genome shotgun (WGS) entry which is preliminary data.</text>
</comment>
<evidence type="ECO:0000313" key="2">
    <source>
        <dbReference type="Proteomes" id="UP000824540"/>
    </source>
</evidence>
<evidence type="ECO:0000313" key="1">
    <source>
        <dbReference type="EMBL" id="KAG9340936.1"/>
    </source>
</evidence>
<dbReference type="Proteomes" id="UP000824540">
    <property type="component" value="Unassembled WGS sequence"/>
</dbReference>
<keyword evidence="2" id="KW-1185">Reference proteome</keyword>
<sequence length="62" mass="7289">MRKESRKRERAQHLRICVAEEPPHAGDKEPPLSGEGDWRWATHYNERLLIRTVAIAILEEEL</sequence>
<accession>A0A8T2NMR3</accession>
<name>A0A8T2NMR3_9TELE</name>
<dbReference type="EMBL" id="JAFBMS010000039">
    <property type="protein sequence ID" value="KAG9340936.1"/>
    <property type="molecule type" value="Genomic_DNA"/>
</dbReference>